<dbReference type="SUPFAM" id="SSF46785">
    <property type="entry name" value="Winged helix' DNA-binding domain"/>
    <property type="match status" value="1"/>
</dbReference>
<dbReference type="PRINTS" id="PR00778">
    <property type="entry name" value="HTHARSR"/>
</dbReference>
<evidence type="ECO:0000259" key="4">
    <source>
        <dbReference type="PROSITE" id="PS50987"/>
    </source>
</evidence>
<keyword evidence="2 5" id="KW-0238">DNA-binding</keyword>
<dbReference type="CDD" id="cd00090">
    <property type="entry name" value="HTH_ARSR"/>
    <property type="match status" value="1"/>
</dbReference>
<dbReference type="PANTHER" id="PTHR43132">
    <property type="entry name" value="ARSENICAL RESISTANCE OPERON REPRESSOR ARSR-RELATED"/>
    <property type="match status" value="1"/>
</dbReference>
<dbReference type="Proteomes" id="UP000587760">
    <property type="component" value="Unassembled WGS sequence"/>
</dbReference>
<keyword evidence="6" id="KW-1185">Reference proteome</keyword>
<accession>A0A841R914</accession>
<dbReference type="InterPro" id="IPR018334">
    <property type="entry name" value="ArsR_HTH"/>
</dbReference>
<comment type="caution">
    <text evidence="5">The sequence shown here is derived from an EMBL/GenBank/DDBJ whole genome shotgun (WGS) entry which is preliminary data.</text>
</comment>
<dbReference type="PROSITE" id="PS50987">
    <property type="entry name" value="HTH_ARSR_2"/>
    <property type="match status" value="1"/>
</dbReference>
<protein>
    <submittedName>
        <fullName evidence="5">DNA-binding transcriptional ArsR family regulator</fullName>
    </submittedName>
</protein>
<dbReference type="SMART" id="SM00418">
    <property type="entry name" value="HTH_ARSR"/>
    <property type="match status" value="1"/>
</dbReference>
<dbReference type="RefSeq" id="WP_184746583.1">
    <property type="nucleotide sequence ID" value="NZ_JACHGJ010000003.1"/>
</dbReference>
<dbReference type="Pfam" id="PF01022">
    <property type="entry name" value="HTH_5"/>
    <property type="match status" value="1"/>
</dbReference>
<evidence type="ECO:0000313" key="5">
    <source>
        <dbReference type="EMBL" id="MBB6480393.1"/>
    </source>
</evidence>
<dbReference type="InterPro" id="IPR051011">
    <property type="entry name" value="Metal_resp_trans_reg"/>
</dbReference>
<dbReference type="PANTHER" id="PTHR43132:SF6">
    <property type="entry name" value="HTH-TYPE TRANSCRIPTIONAL REPRESSOR CZRA"/>
    <property type="match status" value="1"/>
</dbReference>
<dbReference type="GO" id="GO:0003677">
    <property type="term" value="F:DNA binding"/>
    <property type="evidence" value="ECO:0007669"/>
    <property type="project" value="UniProtKB-KW"/>
</dbReference>
<evidence type="ECO:0000256" key="2">
    <source>
        <dbReference type="ARBA" id="ARBA00023125"/>
    </source>
</evidence>
<dbReference type="AlphaFoldDB" id="A0A841R914"/>
<sequence>MKTECCINRENVDAVERDLIPEEDIVDISEIFKLLGDPSRMRIVAALRIKELCVGDLSALMEISMSGVSHQLRLLKKSHIVKTRREGKMVYYALDDEHIEEMIDVALLHIKHKIR</sequence>
<dbReference type="NCBIfam" id="NF033788">
    <property type="entry name" value="HTH_metalloreg"/>
    <property type="match status" value="1"/>
</dbReference>
<organism evidence="5 6">
    <name type="scientific">Spirochaeta isovalerica</name>
    <dbReference type="NCBI Taxonomy" id="150"/>
    <lineage>
        <taxon>Bacteria</taxon>
        <taxon>Pseudomonadati</taxon>
        <taxon>Spirochaetota</taxon>
        <taxon>Spirochaetia</taxon>
        <taxon>Spirochaetales</taxon>
        <taxon>Spirochaetaceae</taxon>
        <taxon>Spirochaeta</taxon>
    </lineage>
</organism>
<dbReference type="InterPro" id="IPR011991">
    <property type="entry name" value="ArsR-like_HTH"/>
</dbReference>
<gene>
    <name evidence="5" type="ORF">HNR50_002056</name>
</gene>
<dbReference type="InterPro" id="IPR036390">
    <property type="entry name" value="WH_DNA-bd_sf"/>
</dbReference>
<dbReference type="Gene3D" id="1.10.10.10">
    <property type="entry name" value="Winged helix-like DNA-binding domain superfamily/Winged helix DNA-binding domain"/>
    <property type="match status" value="1"/>
</dbReference>
<dbReference type="InterPro" id="IPR036388">
    <property type="entry name" value="WH-like_DNA-bd_sf"/>
</dbReference>
<dbReference type="GO" id="GO:0003700">
    <property type="term" value="F:DNA-binding transcription factor activity"/>
    <property type="evidence" value="ECO:0007669"/>
    <property type="project" value="InterPro"/>
</dbReference>
<evidence type="ECO:0000256" key="3">
    <source>
        <dbReference type="ARBA" id="ARBA00023163"/>
    </source>
</evidence>
<evidence type="ECO:0000313" key="6">
    <source>
        <dbReference type="Proteomes" id="UP000587760"/>
    </source>
</evidence>
<keyword evidence="1" id="KW-0805">Transcription regulation</keyword>
<feature type="domain" description="HTH arsR-type" evidence="4">
    <location>
        <begin position="20"/>
        <end position="114"/>
    </location>
</feature>
<dbReference type="InterPro" id="IPR001845">
    <property type="entry name" value="HTH_ArsR_DNA-bd_dom"/>
</dbReference>
<dbReference type="PROSITE" id="PS00846">
    <property type="entry name" value="HTH_ARSR_1"/>
    <property type="match status" value="1"/>
</dbReference>
<dbReference type="EMBL" id="JACHGJ010000003">
    <property type="protein sequence ID" value="MBB6480393.1"/>
    <property type="molecule type" value="Genomic_DNA"/>
</dbReference>
<keyword evidence="3" id="KW-0804">Transcription</keyword>
<name>A0A841R914_9SPIO</name>
<proteinExistence type="predicted"/>
<reference evidence="5 6" key="1">
    <citation type="submission" date="2020-08" db="EMBL/GenBank/DDBJ databases">
        <title>Genomic Encyclopedia of Type Strains, Phase IV (KMG-IV): sequencing the most valuable type-strain genomes for metagenomic binning, comparative biology and taxonomic classification.</title>
        <authorList>
            <person name="Goeker M."/>
        </authorList>
    </citation>
    <scope>NUCLEOTIDE SEQUENCE [LARGE SCALE GENOMIC DNA]</scope>
    <source>
        <strain evidence="5 6">DSM 2461</strain>
    </source>
</reference>
<evidence type="ECO:0000256" key="1">
    <source>
        <dbReference type="ARBA" id="ARBA00023015"/>
    </source>
</evidence>